<feature type="region of interest" description="Disordered" evidence="1">
    <location>
        <begin position="1"/>
        <end position="103"/>
    </location>
</feature>
<dbReference type="EMBL" id="HBUE01106529">
    <property type="protein sequence ID" value="CAG6487307.1"/>
    <property type="molecule type" value="Transcribed_RNA"/>
</dbReference>
<name>A0A8D8C5L5_CULPI</name>
<sequence length="127" mass="13987">MCADPEIVAPDQHDRPGASLGRRSFDDQLDGTAARLRTTSERGRQHQQTGRGRHRRRPPRECHRGGACGRWRWRRGDRGRARRRIGHVSAPTEPANVFLDGPPGETGLAAVRVRWPPAGAKGSGTKG</sequence>
<organism evidence="2">
    <name type="scientific">Culex pipiens</name>
    <name type="common">House mosquito</name>
    <dbReference type="NCBI Taxonomy" id="7175"/>
    <lineage>
        <taxon>Eukaryota</taxon>
        <taxon>Metazoa</taxon>
        <taxon>Ecdysozoa</taxon>
        <taxon>Arthropoda</taxon>
        <taxon>Hexapoda</taxon>
        <taxon>Insecta</taxon>
        <taxon>Pterygota</taxon>
        <taxon>Neoptera</taxon>
        <taxon>Endopterygota</taxon>
        <taxon>Diptera</taxon>
        <taxon>Nematocera</taxon>
        <taxon>Culicoidea</taxon>
        <taxon>Culicidae</taxon>
        <taxon>Culicinae</taxon>
        <taxon>Culicini</taxon>
        <taxon>Culex</taxon>
        <taxon>Culex</taxon>
    </lineage>
</organism>
<accession>A0A8D8C5L5</accession>
<proteinExistence type="predicted"/>
<reference evidence="2" key="1">
    <citation type="submission" date="2021-05" db="EMBL/GenBank/DDBJ databases">
        <authorList>
            <person name="Alioto T."/>
            <person name="Alioto T."/>
            <person name="Gomez Garrido J."/>
        </authorList>
    </citation>
    <scope>NUCLEOTIDE SEQUENCE</scope>
</reference>
<evidence type="ECO:0000256" key="1">
    <source>
        <dbReference type="SAM" id="MobiDB-lite"/>
    </source>
</evidence>
<evidence type="ECO:0000313" key="2">
    <source>
        <dbReference type="EMBL" id="CAG6487307.1"/>
    </source>
</evidence>
<dbReference type="AlphaFoldDB" id="A0A8D8C5L5"/>
<protein>
    <submittedName>
        <fullName evidence="2">(northern house mosquito) hypothetical protein</fullName>
    </submittedName>
</protein>